<dbReference type="Proteomes" id="UP000585437">
    <property type="component" value="Unassembled WGS sequence"/>
</dbReference>
<sequence>MTDSSSDETRPSKLSLGGKGNFIDQMRKANENVGRNRTTRLNAQPQQPARPPVGFDALPEYQRVMVQRKASEIIGVDNPFYRSHDEAAGATTTMDGEVYANFASYDYLGTNTDPRVTEAAKAAIDRFGISASASRLVAGERPVHAELEEKLASVYGVDAAVCFVSGYLTNVAAISCVVGPKDLVIHDEFIHNSALAGIKLSGATRRLFKHNDVDNLETVLNTLAGDFRRVLVIVEGVYSMDGDIADLPRLIELRNRYGFWLMVDEAHSLGVLGKTGRGSFEHFDIDPKSVDIWMGTLSKTTSSCGGYIAGSRALADILKAEAGGFVYSVGLAPVLATAAATALDILREEPDRAEQLHRNGSLFLKLAREAGLDTGLSLGFSVVPILVGDSLRSIQLSNELLEDGVNALPIIHPAVPEGMARLRFFITSDHTEEQVRHAVESTARRLKDLQDRNFGLASLSPEKLMQLAPLLQSPDNT</sequence>
<comment type="cofactor">
    <cofactor evidence="1">
        <name>pyridoxal 5'-phosphate</name>
        <dbReference type="ChEBI" id="CHEBI:597326"/>
    </cofactor>
</comment>
<evidence type="ECO:0000256" key="2">
    <source>
        <dbReference type="ARBA" id="ARBA00022679"/>
    </source>
</evidence>
<reference evidence="5 6" key="1">
    <citation type="submission" date="2020-08" db="EMBL/GenBank/DDBJ databases">
        <title>The Agave Microbiome: Exploring the role of microbial communities in plant adaptations to desert environments.</title>
        <authorList>
            <person name="Partida-Martinez L.P."/>
        </authorList>
    </citation>
    <scope>NUCLEOTIDE SEQUENCE [LARGE SCALE GENOMIC DNA]</scope>
    <source>
        <strain evidence="5 6">AS3.12</strain>
    </source>
</reference>
<evidence type="ECO:0000259" key="4">
    <source>
        <dbReference type="Pfam" id="PF00155"/>
    </source>
</evidence>
<protein>
    <submittedName>
        <fullName evidence="5">8-amino-7-oxononanoate synthase</fullName>
    </submittedName>
</protein>
<dbReference type="SUPFAM" id="SSF53383">
    <property type="entry name" value="PLP-dependent transferases"/>
    <property type="match status" value="1"/>
</dbReference>
<evidence type="ECO:0000313" key="6">
    <source>
        <dbReference type="Proteomes" id="UP000585437"/>
    </source>
</evidence>
<dbReference type="Gene3D" id="3.90.1150.10">
    <property type="entry name" value="Aspartate Aminotransferase, domain 1"/>
    <property type="match status" value="1"/>
</dbReference>
<dbReference type="GO" id="GO:0030170">
    <property type="term" value="F:pyridoxal phosphate binding"/>
    <property type="evidence" value="ECO:0007669"/>
    <property type="project" value="InterPro"/>
</dbReference>
<organism evidence="5 6">
    <name type="scientific">Rhizobium soli</name>
    <dbReference type="NCBI Taxonomy" id="424798"/>
    <lineage>
        <taxon>Bacteria</taxon>
        <taxon>Pseudomonadati</taxon>
        <taxon>Pseudomonadota</taxon>
        <taxon>Alphaproteobacteria</taxon>
        <taxon>Hyphomicrobiales</taxon>
        <taxon>Rhizobiaceae</taxon>
        <taxon>Rhizobium/Agrobacterium group</taxon>
        <taxon>Rhizobium</taxon>
    </lineage>
</organism>
<dbReference type="AlphaFoldDB" id="A0A7X0JKJ0"/>
<dbReference type="GO" id="GO:0016740">
    <property type="term" value="F:transferase activity"/>
    <property type="evidence" value="ECO:0007669"/>
    <property type="project" value="UniProtKB-KW"/>
</dbReference>
<dbReference type="Pfam" id="PF00155">
    <property type="entry name" value="Aminotran_1_2"/>
    <property type="match status" value="1"/>
</dbReference>
<feature type="region of interest" description="Disordered" evidence="3">
    <location>
        <begin position="1"/>
        <end position="54"/>
    </location>
</feature>
<dbReference type="InterPro" id="IPR015424">
    <property type="entry name" value="PyrdxlP-dep_Trfase"/>
</dbReference>
<feature type="domain" description="Aminotransferase class I/classII large" evidence="4">
    <location>
        <begin position="101"/>
        <end position="440"/>
    </location>
</feature>
<dbReference type="RefSeq" id="WP_184654919.1">
    <property type="nucleotide sequence ID" value="NZ_JACHBU010000004.1"/>
</dbReference>
<dbReference type="InterPro" id="IPR004839">
    <property type="entry name" value="Aminotransferase_I/II_large"/>
</dbReference>
<evidence type="ECO:0000256" key="1">
    <source>
        <dbReference type="ARBA" id="ARBA00001933"/>
    </source>
</evidence>
<proteinExistence type="predicted"/>
<name>A0A7X0JKJ0_9HYPH</name>
<accession>A0A7X0JKJ0</accession>
<dbReference type="EMBL" id="JACHBU010000004">
    <property type="protein sequence ID" value="MBB6509320.1"/>
    <property type="molecule type" value="Genomic_DNA"/>
</dbReference>
<gene>
    <name evidence="5" type="ORF">F4695_002677</name>
</gene>
<comment type="caution">
    <text evidence="5">The sequence shown here is derived from an EMBL/GenBank/DDBJ whole genome shotgun (WGS) entry which is preliminary data.</text>
</comment>
<dbReference type="InterPro" id="IPR015422">
    <property type="entry name" value="PyrdxlP-dep_Trfase_small"/>
</dbReference>
<keyword evidence="6" id="KW-1185">Reference proteome</keyword>
<dbReference type="Gene3D" id="3.40.640.10">
    <property type="entry name" value="Type I PLP-dependent aspartate aminotransferase-like (Major domain)"/>
    <property type="match status" value="1"/>
</dbReference>
<dbReference type="PANTHER" id="PTHR13693:SF3">
    <property type="entry name" value="LD36009P"/>
    <property type="match status" value="1"/>
</dbReference>
<keyword evidence="2" id="KW-0808">Transferase</keyword>
<dbReference type="InterPro" id="IPR050087">
    <property type="entry name" value="AON_synthase_class-II"/>
</dbReference>
<evidence type="ECO:0000256" key="3">
    <source>
        <dbReference type="SAM" id="MobiDB-lite"/>
    </source>
</evidence>
<dbReference type="CDD" id="cd06454">
    <property type="entry name" value="KBL_like"/>
    <property type="match status" value="1"/>
</dbReference>
<feature type="compositionally biased region" description="Polar residues" evidence="3">
    <location>
        <begin position="33"/>
        <end position="47"/>
    </location>
</feature>
<dbReference type="PANTHER" id="PTHR13693">
    <property type="entry name" value="CLASS II AMINOTRANSFERASE/8-AMINO-7-OXONONANOATE SYNTHASE"/>
    <property type="match status" value="1"/>
</dbReference>
<evidence type="ECO:0000313" key="5">
    <source>
        <dbReference type="EMBL" id="MBB6509320.1"/>
    </source>
</evidence>
<dbReference type="InterPro" id="IPR015421">
    <property type="entry name" value="PyrdxlP-dep_Trfase_major"/>
</dbReference>